<gene>
    <name evidence="3" type="ORF">CS053_10105</name>
</gene>
<feature type="region of interest" description="Disordered" evidence="1">
    <location>
        <begin position="502"/>
        <end position="554"/>
    </location>
</feature>
<feature type="transmembrane region" description="Helical" evidence="2">
    <location>
        <begin position="356"/>
        <end position="373"/>
    </location>
</feature>
<organism evidence="3 4">
    <name type="scientific">Rhodanobacter glycinis</name>
    <dbReference type="NCBI Taxonomy" id="582702"/>
    <lineage>
        <taxon>Bacteria</taxon>
        <taxon>Pseudomonadati</taxon>
        <taxon>Pseudomonadota</taxon>
        <taxon>Gammaproteobacteria</taxon>
        <taxon>Lysobacterales</taxon>
        <taxon>Rhodanobacteraceae</taxon>
        <taxon>Rhodanobacter</taxon>
    </lineage>
</organism>
<feature type="compositionally biased region" description="Low complexity" evidence="1">
    <location>
        <begin position="519"/>
        <end position="554"/>
    </location>
</feature>
<keyword evidence="2" id="KW-1133">Transmembrane helix</keyword>
<dbReference type="AlphaFoldDB" id="A0A5B9E2B5"/>
<reference evidence="3 4" key="1">
    <citation type="submission" date="2019-08" db="EMBL/GenBank/DDBJ databases">
        <title>Complete genome sequence of Rhodanobacter glycinis strain T01E-68 isolated from tomato root.</title>
        <authorList>
            <person name="Weon H.-Y."/>
            <person name="Lee S.A."/>
        </authorList>
    </citation>
    <scope>NUCLEOTIDE SEQUENCE [LARGE SCALE GENOMIC DNA]</scope>
    <source>
        <strain evidence="3 4">T01E-68</strain>
    </source>
</reference>
<sequence length="554" mass="60150">MISTAIRHPDLMERSTERFDEYRVVATGEMRASSLRDHLLALANVIRQHLPTRDNCAISIEHAGNLIAFDIADQLHAERVIAQLDCDDLDTYDTTIDLSITKTVSGEVLSVYAIDAFGDYLSTGSIKDVVAALSSRFTGALFFECQAEVIVGGTRTIRLIPQGTVPIVDRLDTRDREQMLALFRESAHTDLKVAPLVPEDVAFREATGVEAIDGFLRRLAALVSTSFLANHSWMELDQLHYRVIGYKVIEGADQLEELGLAHEGLVKIARWCYASGGQSDKVGLARNVMSIYLTRLGDLAARLDVWHAIQSNYQIYLKQNIESYLALKGRLSDMLMDASERTQSLAGTVLDALRNGIYVLLTFLVTVVVVNAVKDTSVDAVFSVSYLIIATITCLVLSIWVGAAAWQAVREYDSGAASLRELVAETFGTMLSPQEMANALDPAAKRNRRYLVSHARQHVATWIIIAAVLLIGLAGAHVWVEAQKPAKGPSIAKPAAITPIVASRPETQEAAPKSIKGFAADAGTQAATPQPASAPRSTAPAAATSNPAQPIHQP</sequence>
<protein>
    <submittedName>
        <fullName evidence="3">Uncharacterized protein</fullName>
    </submittedName>
</protein>
<accession>A0A5B9E2B5</accession>
<dbReference type="KEGG" id="rgl:CS053_10105"/>
<proteinExistence type="predicted"/>
<dbReference type="Proteomes" id="UP000321807">
    <property type="component" value="Chromosome"/>
</dbReference>
<feature type="transmembrane region" description="Helical" evidence="2">
    <location>
        <begin position="459"/>
        <end position="480"/>
    </location>
</feature>
<evidence type="ECO:0000256" key="1">
    <source>
        <dbReference type="SAM" id="MobiDB-lite"/>
    </source>
</evidence>
<evidence type="ECO:0000313" key="4">
    <source>
        <dbReference type="Proteomes" id="UP000321807"/>
    </source>
</evidence>
<dbReference type="RefSeq" id="WP_147627328.1">
    <property type="nucleotide sequence ID" value="NZ_CP042807.1"/>
</dbReference>
<evidence type="ECO:0000256" key="2">
    <source>
        <dbReference type="SAM" id="Phobius"/>
    </source>
</evidence>
<evidence type="ECO:0000313" key="3">
    <source>
        <dbReference type="EMBL" id="QEE24811.1"/>
    </source>
</evidence>
<name>A0A5B9E2B5_9GAMM</name>
<keyword evidence="2" id="KW-0812">Transmembrane</keyword>
<keyword evidence="2" id="KW-0472">Membrane</keyword>
<feature type="transmembrane region" description="Helical" evidence="2">
    <location>
        <begin position="385"/>
        <end position="409"/>
    </location>
</feature>
<dbReference type="EMBL" id="CP042807">
    <property type="protein sequence ID" value="QEE24811.1"/>
    <property type="molecule type" value="Genomic_DNA"/>
</dbReference>